<dbReference type="GO" id="GO:0016887">
    <property type="term" value="F:ATP hydrolysis activity"/>
    <property type="evidence" value="ECO:0007669"/>
    <property type="project" value="InterPro"/>
</dbReference>
<protein>
    <submittedName>
        <fullName evidence="2">ATP-binding cassette domain-containing protein</fullName>
    </submittedName>
</protein>
<keyword evidence="2" id="KW-0547">Nucleotide-binding</keyword>
<comment type="caution">
    <text evidence="2">The sequence shown here is derived from an EMBL/GenBank/DDBJ whole genome shotgun (WGS) entry which is preliminary data.</text>
</comment>
<dbReference type="Proteomes" id="UP000297982">
    <property type="component" value="Unassembled WGS sequence"/>
</dbReference>
<dbReference type="InterPro" id="IPR027417">
    <property type="entry name" value="P-loop_NTPase"/>
</dbReference>
<dbReference type="SUPFAM" id="SSF52540">
    <property type="entry name" value="P-loop containing nucleoside triphosphate hydrolases"/>
    <property type="match status" value="1"/>
</dbReference>
<keyword evidence="2" id="KW-0067">ATP-binding</keyword>
<dbReference type="GO" id="GO:0005524">
    <property type="term" value="F:ATP binding"/>
    <property type="evidence" value="ECO:0007669"/>
    <property type="project" value="UniProtKB-KW"/>
</dbReference>
<evidence type="ECO:0000259" key="1">
    <source>
        <dbReference type="Pfam" id="PF00005"/>
    </source>
</evidence>
<dbReference type="PANTHER" id="PTHR37816:SF2">
    <property type="entry name" value="DNA TOPOLOGY MODULATION PROTEIN FLAR-RELATED PROTEIN"/>
    <property type="match status" value="1"/>
</dbReference>
<organism evidence="2 3">
    <name type="scientific">Halobacillus salinus</name>
    <dbReference type="NCBI Taxonomy" id="192814"/>
    <lineage>
        <taxon>Bacteria</taxon>
        <taxon>Bacillati</taxon>
        <taxon>Bacillota</taxon>
        <taxon>Bacilli</taxon>
        <taxon>Bacillales</taxon>
        <taxon>Bacillaceae</taxon>
        <taxon>Halobacillus</taxon>
    </lineage>
</organism>
<dbReference type="Pfam" id="PF00005">
    <property type="entry name" value="ABC_tran"/>
    <property type="match status" value="1"/>
</dbReference>
<dbReference type="InterPro" id="IPR003439">
    <property type="entry name" value="ABC_transporter-like_ATP-bd"/>
</dbReference>
<dbReference type="RefSeq" id="WP_135326555.1">
    <property type="nucleotide sequence ID" value="NZ_SRJC01000001.1"/>
</dbReference>
<dbReference type="STRING" id="192814.GCA_900166575_00768"/>
<accession>A0A4Z0H3L5</accession>
<reference evidence="2 3" key="1">
    <citation type="journal article" date="2003" name="Int. J. Syst. Evol. Microbiol.">
        <title>Halobacillus salinus sp. nov., isolated from a salt lake on the coast of the East Sea in Korea.</title>
        <authorList>
            <person name="Yoon J.H."/>
            <person name="Kang K.H."/>
            <person name="Park Y.H."/>
        </authorList>
    </citation>
    <scope>NUCLEOTIDE SEQUENCE [LARGE SCALE GENOMIC DNA]</scope>
    <source>
        <strain evidence="2 3">HSL-3</strain>
    </source>
</reference>
<evidence type="ECO:0000313" key="3">
    <source>
        <dbReference type="Proteomes" id="UP000297982"/>
    </source>
</evidence>
<dbReference type="PANTHER" id="PTHR37816">
    <property type="entry name" value="YALI0E33011P"/>
    <property type="match status" value="1"/>
</dbReference>
<feature type="domain" description="ABC transporter" evidence="1">
    <location>
        <begin position="3"/>
        <end position="83"/>
    </location>
</feature>
<dbReference type="Gene3D" id="3.40.50.300">
    <property type="entry name" value="P-loop containing nucleotide triphosphate hydrolases"/>
    <property type="match status" value="1"/>
</dbReference>
<dbReference type="EMBL" id="SRJC01000001">
    <property type="protein sequence ID" value="TGB03856.1"/>
    <property type="molecule type" value="Genomic_DNA"/>
</dbReference>
<dbReference type="InterPro" id="IPR052922">
    <property type="entry name" value="Cytidylate_Kinase-2"/>
</dbReference>
<gene>
    <name evidence="2" type="ORF">E4663_02275</name>
</gene>
<dbReference type="AlphaFoldDB" id="A0A4Z0H3L5"/>
<proteinExistence type="predicted"/>
<evidence type="ECO:0000313" key="2">
    <source>
        <dbReference type="EMBL" id="TGB03856.1"/>
    </source>
</evidence>
<name>A0A4Z0H3L5_9BACI</name>
<keyword evidence="3" id="KW-1185">Reference proteome</keyword>
<sequence>MKIHILGPVGSGKTTLGRTLSKRSKCCHIELDNVMWERRKDGDRRRSESERVEYLIQTFQQYPSWIVEGVHLNDWMKGSLERADHIVWLEPPLAFRIYRVIRRYLRQLLGRESSNYRPSLRMLRDMIRWSFTYQNEERHRFHQELQAYEDKVYKLHSDKDVHHYISELRSPG</sequence>